<keyword evidence="1 3" id="KW-0732">Signal</keyword>
<dbReference type="Gene3D" id="6.10.250.3150">
    <property type="match status" value="1"/>
</dbReference>
<dbReference type="GO" id="GO:0019867">
    <property type="term" value="C:outer membrane"/>
    <property type="evidence" value="ECO:0007669"/>
    <property type="project" value="InterPro"/>
</dbReference>
<dbReference type="InterPro" id="IPR051933">
    <property type="entry name" value="Resuscitation_pf_RpfB"/>
</dbReference>
<evidence type="ECO:0000256" key="1">
    <source>
        <dbReference type="ARBA" id="ARBA00022729"/>
    </source>
</evidence>
<evidence type="ECO:0000313" key="7">
    <source>
        <dbReference type="Proteomes" id="UP000095558"/>
    </source>
</evidence>
<gene>
    <name evidence="6" type="primary">yocH_3</name>
    <name evidence="6" type="ORF">ERS852470_02123</name>
</gene>
<dbReference type="GeneID" id="83013461"/>
<dbReference type="SUPFAM" id="SSF50685">
    <property type="entry name" value="Barwin-like endoglucanases"/>
    <property type="match status" value="1"/>
</dbReference>
<dbReference type="PANTHER" id="PTHR39160">
    <property type="entry name" value="CELL WALL-BINDING PROTEIN YOCH"/>
    <property type="match status" value="1"/>
</dbReference>
<feature type="signal peptide" evidence="3">
    <location>
        <begin position="1"/>
        <end position="26"/>
    </location>
</feature>
<feature type="coiled-coil region" evidence="2">
    <location>
        <begin position="150"/>
        <end position="208"/>
    </location>
</feature>
<dbReference type="PANTHER" id="PTHR39160:SF4">
    <property type="entry name" value="RESUSCITATION-PROMOTING FACTOR RPFB"/>
    <property type="match status" value="1"/>
</dbReference>
<feature type="domain" description="3D" evidence="4">
    <location>
        <begin position="321"/>
        <end position="382"/>
    </location>
</feature>
<dbReference type="InterPro" id="IPR036908">
    <property type="entry name" value="RlpA-like_sf"/>
</dbReference>
<organism evidence="6 7">
    <name type="scientific">Clostridium disporicum</name>
    <dbReference type="NCBI Taxonomy" id="84024"/>
    <lineage>
        <taxon>Bacteria</taxon>
        <taxon>Bacillati</taxon>
        <taxon>Bacillota</taxon>
        <taxon>Clostridia</taxon>
        <taxon>Eubacteriales</taxon>
        <taxon>Clostridiaceae</taxon>
        <taxon>Clostridium</taxon>
    </lineage>
</organism>
<accession>A0A173ZUX2</accession>
<feature type="domain" description="Peptidoglycan hydrolase PcsB coiled-coil" evidence="5">
    <location>
        <begin position="90"/>
        <end position="160"/>
    </location>
</feature>
<feature type="coiled-coil region" evidence="2">
    <location>
        <begin position="33"/>
        <end position="102"/>
    </location>
</feature>
<evidence type="ECO:0000256" key="3">
    <source>
        <dbReference type="SAM" id="SignalP"/>
    </source>
</evidence>
<sequence>MFKKLITLTLATALLTSSLSFVSVHAATPQDTINENLEKYQTLDNQILELNSKIEDLDVEIDKTTIKLNENNAAIEDIEDEIKTTEAKLEQTKEDIDEAQVVLDNRVRNMYKTNMTSNILVSIITSKSISDLFSKVQAISKIVSTDKQILSNINEKKVELDLTIETLNTKNSELVLLKNTIEEDLKTIEDKKAEQEQYVEQLNSEKEAVFSVIEENEKLLISKPLSIANSSSASVSELQSAIDTLNSYIPLLNSSTTINMAKEGISNAKAKISELNAPSIPTTGTTVGEAIKTLSMESTAYYGHGITASGLKPVRNPDGISTIAVDPNVIPLGSKVYVSGYGLAIAADTGGAIKGNIIDVYLNSYEECMSWGRRQVTVQILEYP</sequence>
<dbReference type="Proteomes" id="UP000095558">
    <property type="component" value="Unassembled WGS sequence"/>
</dbReference>
<evidence type="ECO:0000256" key="2">
    <source>
        <dbReference type="SAM" id="Coils"/>
    </source>
</evidence>
<dbReference type="Pfam" id="PF06725">
    <property type="entry name" value="3D"/>
    <property type="match status" value="1"/>
</dbReference>
<dbReference type="GO" id="GO:0009254">
    <property type="term" value="P:peptidoglycan turnover"/>
    <property type="evidence" value="ECO:0007669"/>
    <property type="project" value="InterPro"/>
</dbReference>
<reference evidence="6 7" key="1">
    <citation type="submission" date="2015-09" db="EMBL/GenBank/DDBJ databases">
        <authorList>
            <consortium name="Pathogen Informatics"/>
        </authorList>
    </citation>
    <scope>NUCLEOTIDE SEQUENCE [LARGE SCALE GENOMIC DNA]</scope>
    <source>
        <strain evidence="6 7">2789STDY5834855</strain>
    </source>
</reference>
<evidence type="ECO:0000259" key="4">
    <source>
        <dbReference type="Pfam" id="PF06725"/>
    </source>
</evidence>
<evidence type="ECO:0000313" key="6">
    <source>
        <dbReference type="EMBL" id="CUO36329.1"/>
    </source>
</evidence>
<feature type="chain" id="PRO_5009820198" evidence="3">
    <location>
        <begin position="27"/>
        <end position="384"/>
    </location>
</feature>
<dbReference type="InterPro" id="IPR057309">
    <property type="entry name" value="PcsB_CC"/>
</dbReference>
<evidence type="ECO:0000259" key="5">
    <source>
        <dbReference type="Pfam" id="PF24568"/>
    </source>
</evidence>
<dbReference type="InterPro" id="IPR010611">
    <property type="entry name" value="3D_dom"/>
</dbReference>
<dbReference type="Gene3D" id="2.40.40.10">
    <property type="entry name" value="RlpA-like domain"/>
    <property type="match status" value="1"/>
</dbReference>
<dbReference type="CDD" id="cd22786">
    <property type="entry name" value="DPBB_YuiC-like"/>
    <property type="match status" value="1"/>
</dbReference>
<keyword evidence="2" id="KW-0175">Coiled coil</keyword>
<protein>
    <submittedName>
        <fullName evidence="6">Cell wall-binding protein</fullName>
    </submittedName>
</protein>
<dbReference type="AlphaFoldDB" id="A0A173ZUX2"/>
<dbReference type="Pfam" id="PF24568">
    <property type="entry name" value="CC_PcsB"/>
    <property type="match status" value="1"/>
</dbReference>
<name>A0A173ZUX2_9CLOT</name>
<dbReference type="EMBL" id="CYZV01000022">
    <property type="protein sequence ID" value="CUO36329.1"/>
    <property type="molecule type" value="Genomic_DNA"/>
</dbReference>
<dbReference type="RefSeq" id="WP_042402889.1">
    <property type="nucleotide sequence ID" value="NZ_CYYT01000005.1"/>
</dbReference>
<dbReference type="GO" id="GO:0004553">
    <property type="term" value="F:hydrolase activity, hydrolyzing O-glycosyl compounds"/>
    <property type="evidence" value="ECO:0007669"/>
    <property type="project" value="InterPro"/>
</dbReference>
<proteinExistence type="predicted"/>